<dbReference type="EMBL" id="JAXLQG010000026">
    <property type="protein sequence ID" value="KAK5528444.1"/>
    <property type="molecule type" value="Genomic_DNA"/>
</dbReference>
<comment type="caution">
    <text evidence="4">The sequence shown here is derived from an EMBL/GenBank/DDBJ whole genome shotgun (WGS) entry which is preliminary data.</text>
</comment>
<organism evidence="4 5">
    <name type="scientific">Vermiconidia calcicola</name>
    <dbReference type="NCBI Taxonomy" id="1690605"/>
    <lineage>
        <taxon>Eukaryota</taxon>
        <taxon>Fungi</taxon>
        <taxon>Dikarya</taxon>
        <taxon>Ascomycota</taxon>
        <taxon>Pezizomycotina</taxon>
        <taxon>Dothideomycetes</taxon>
        <taxon>Dothideomycetidae</taxon>
        <taxon>Mycosphaerellales</taxon>
        <taxon>Extremaceae</taxon>
        <taxon>Vermiconidia</taxon>
    </lineage>
</organism>
<feature type="chain" id="PRO_5043787926" evidence="3">
    <location>
        <begin position="19"/>
        <end position="710"/>
    </location>
</feature>
<dbReference type="AlphaFoldDB" id="A0AAV9PRV5"/>
<evidence type="ECO:0000256" key="2">
    <source>
        <dbReference type="SAM" id="MobiDB-lite"/>
    </source>
</evidence>
<protein>
    <submittedName>
        <fullName evidence="4">Uncharacterized protein</fullName>
    </submittedName>
</protein>
<sequence>MANIIIFFLVLLWVSTHSDPIVEFLEMGMAAEARVSDLLWEWVDLHPEDFYGMMWYAHFAASVLFLWFSLSALAKAYANSDRMLACVMDTYTSCYQALFVTMPGVTRNALEGGSRLLSDWLSSTLCNLLPTTPPVPEIGFVPGAFPTKVHELWQSGHEGIAVDGMGESEAVDEVVTVDTGVQTEDLAEEPAMDNRQALADENASLQTQNADLKASLDDLRAALATERASRAEARISTQRRRALEAERDSFRTELQALKGGKGSVESNSAGLRVECDTLRGQNAELKEELEELKAARDSAESQPAINTQQELEAIRQELRQEQADRQAVQVALDATTVTLDQCNERRVWLEGQCQGLDLEVQRLNGENDQLRAANTNANHTACNQAQQEALARCEALESDCRTVRLQNDCLKQQIEAGERHVQQLRREGNQLHHEHGLTLQKREQDQKLIQQLQEKVDRYEQREEDFEDAEKLKADYKKVLRVRNTQQAQLEGLWAKVGQQDDDARTYQRLAEDQIAKLRAQLAAQGQNATSQAPNAPNTPQNPRPSSISSENTRLGHSPLFHSSNGKGNNNNLGLVKVIGDLTRDKKELAEQLESLEGYAEHLQAQVEQLQSDKDELEVEVELYRVGNEVDAEEQQQEIEWLKTQRDTEVSAARGQAETMKMIVDVTKSQLQTQSHAGPRLSEESPRKHKRVASEGLEAAAAQRVKRGCE</sequence>
<dbReference type="Proteomes" id="UP001345827">
    <property type="component" value="Unassembled WGS sequence"/>
</dbReference>
<feature type="compositionally biased region" description="Polar residues" evidence="2">
    <location>
        <begin position="546"/>
        <end position="555"/>
    </location>
</feature>
<keyword evidence="1" id="KW-0175">Coiled coil</keyword>
<keyword evidence="3" id="KW-0732">Signal</keyword>
<evidence type="ECO:0000313" key="4">
    <source>
        <dbReference type="EMBL" id="KAK5528444.1"/>
    </source>
</evidence>
<evidence type="ECO:0000256" key="1">
    <source>
        <dbReference type="SAM" id="Coils"/>
    </source>
</evidence>
<feature type="coiled-coil region" evidence="1">
    <location>
        <begin position="579"/>
        <end position="627"/>
    </location>
</feature>
<feature type="region of interest" description="Disordered" evidence="2">
    <location>
        <begin position="668"/>
        <end position="710"/>
    </location>
</feature>
<feature type="signal peptide" evidence="3">
    <location>
        <begin position="1"/>
        <end position="18"/>
    </location>
</feature>
<gene>
    <name evidence="4" type="ORF">LTR25_010443</name>
</gene>
<keyword evidence="5" id="KW-1185">Reference proteome</keyword>
<name>A0AAV9PRV5_9PEZI</name>
<evidence type="ECO:0000313" key="5">
    <source>
        <dbReference type="Proteomes" id="UP001345827"/>
    </source>
</evidence>
<feature type="coiled-coil region" evidence="1">
    <location>
        <begin position="195"/>
        <end position="479"/>
    </location>
</feature>
<feature type="compositionally biased region" description="Low complexity" evidence="2">
    <location>
        <begin position="532"/>
        <end position="545"/>
    </location>
</feature>
<reference evidence="4 5" key="1">
    <citation type="submission" date="2023-06" db="EMBL/GenBank/DDBJ databases">
        <title>Black Yeasts Isolated from many extreme environments.</title>
        <authorList>
            <person name="Coleine C."/>
            <person name="Stajich J.E."/>
            <person name="Selbmann L."/>
        </authorList>
    </citation>
    <scope>NUCLEOTIDE SEQUENCE [LARGE SCALE GENOMIC DNA]</scope>
    <source>
        <strain evidence="4 5">CCFEE 5887</strain>
    </source>
</reference>
<accession>A0AAV9PRV5</accession>
<evidence type="ECO:0000256" key="3">
    <source>
        <dbReference type="SAM" id="SignalP"/>
    </source>
</evidence>
<feature type="region of interest" description="Disordered" evidence="2">
    <location>
        <begin position="522"/>
        <end position="571"/>
    </location>
</feature>
<proteinExistence type="predicted"/>